<evidence type="ECO:0000313" key="2">
    <source>
        <dbReference type="Proteomes" id="UP000634660"/>
    </source>
</evidence>
<sequence length="58" mass="6717">MADGLYERYMTAAAEHRQHASTCKSCSPTKRCADGRRLYEAFAKHQDDYNKHLAAKRR</sequence>
<evidence type="ECO:0000313" key="1">
    <source>
        <dbReference type="EMBL" id="GGZ89807.1"/>
    </source>
</evidence>
<accession>A0A918R8Q4</accession>
<protein>
    <submittedName>
        <fullName evidence="1">Uncharacterized protein</fullName>
    </submittedName>
</protein>
<dbReference type="Proteomes" id="UP000634660">
    <property type="component" value="Unassembled WGS sequence"/>
</dbReference>
<reference evidence="1" key="1">
    <citation type="journal article" date="2014" name="Int. J. Syst. Evol. Microbiol.">
        <title>Complete genome sequence of Corynebacterium casei LMG S-19264T (=DSM 44701T), isolated from a smear-ripened cheese.</title>
        <authorList>
            <consortium name="US DOE Joint Genome Institute (JGI-PGF)"/>
            <person name="Walter F."/>
            <person name="Albersmeier A."/>
            <person name="Kalinowski J."/>
            <person name="Ruckert C."/>
        </authorList>
    </citation>
    <scope>NUCLEOTIDE SEQUENCE</scope>
    <source>
        <strain evidence="1">JCM 4834</strain>
    </source>
</reference>
<dbReference type="RefSeq" id="WP_189829082.1">
    <property type="nucleotide sequence ID" value="NZ_BMVX01000028.1"/>
</dbReference>
<name>A0A918R8Q4_9ACTN</name>
<reference evidence="1" key="2">
    <citation type="submission" date="2020-09" db="EMBL/GenBank/DDBJ databases">
        <authorList>
            <person name="Sun Q."/>
            <person name="Ohkuma M."/>
        </authorList>
    </citation>
    <scope>NUCLEOTIDE SEQUENCE</scope>
    <source>
        <strain evidence="1">JCM 4834</strain>
    </source>
</reference>
<comment type="caution">
    <text evidence="1">The sequence shown here is derived from an EMBL/GenBank/DDBJ whole genome shotgun (WGS) entry which is preliminary data.</text>
</comment>
<proteinExistence type="predicted"/>
<gene>
    <name evidence="1" type="ORF">GCM10010371_57110</name>
</gene>
<dbReference type="EMBL" id="BMVX01000028">
    <property type="protein sequence ID" value="GGZ89807.1"/>
    <property type="molecule type" value="Genomic_DNA"/>
</dbReference>
<dbReference type="AlphaFoldDB" id="A0A918R8Q4"/>
<organism evidence="1 2">
    <name type="scientific">Streptomyces subrutilus</name>
    <dbReference type="NCBI Taxonomy" id="36818"/>
    <lineage>
        <taxon>Bacteria</taxon>
        <taxon>Bacillati</taxon>
        <taxon>Actinomycetota</taxon>
        <taxon>Actinomycetes</taxon>
        <taxon>Kitasatosporales</taxon>
        <taxon>Streptomycetaceae</taxon>
        <taxon>Streptomyces</taxon>
    </lineage>
</organism>